<evidence type="ECO:0000313" key="1">
    <source>
        <dbReference type="EMBL" id="AFS52675.1"/>
    </source>
</evidence>
<protein>
    <submittedName>
        <fullName evidence="1">Uncharacterized protein</fullName>
    </submittedName>
</protein>
<dbReference type="PATRIC" id="fig|1048260.3.peg.470"/>
<gene>
    <name evidence="1" type="ordered locus">LFML04_0436</name>
</gene>
<name>J9Z832_LEPFM</name>
<evidence type="ECO:0000313" key="2">
    <source>
        <dbReference type="Proteomes" id="UP000006177"/>
    </source>
</evidence>
<dbReference type="AlphaFoldDB" id="J9Z832"/>
<organism evidence="1 2">
    <name type="scientific">Leptospirillum ferriphilum (strain ML-04)</name>
    <dbReference type="NCBI Taxonomy" id="1048260"/>
    <lineage>
        <taxon>Bacteria</taxon>
        <taxon>Pseudomonadati</taxon>
        <taxon>Nitrospirota</taxon>
        <taxon>Nitrospiria</taxon>
        <taxon>Nitrospirales</taxon>
        <taxon>Nitrospiraceae</taxon>
        <taxon>Leptospirillum</taxon>
    </lineage>
</organism>
<accession>J9Z832</accession>
<dbReference type="EMBL" id="CP002919">
    <property type="protein sequence ID" value="AFS52675.1"/>
    <property type="molecule type" value="Genomic_DNA"/>
</dbReference>
<dbReference type="STRING" id="1048260.LFML04_0436"/>
<proteinExistence type="predicted"/>
<reference evidence="1 2" key="1">
    <citation type="journal article" date="2011" name="J. Microbiol.">
        <title>Complete genome of Leptospirillum ferriphilum ML-04 provides insight into its physiology and environmental adaptation.</title>
        <authorList>
            <person name="Mi S."/>
            <person name="Song J."/>
            <person name="Lin J."/>
            <person name="Che Y."/>
            <person name="Zheng H."/>
            <person name="Lin J."/>
        </authorList>
    </citation>
    <scope>NUCLEOTIDE SEQUENCE [LARGE SCALE GENOMIC DNA]</scope>
    <source>
        <strain evidence="1 2">ML-04</strain>
    </source>
</reference>
<dbReference type="KEGG" id="lfi:LFML04_0436"/>
<dbReference type="Proteomes" id="UP000006177">
    <property type="component" value="Chromosome"/>
</dbReference>
<dbReference type="HOGENOM" id="CLU_3137237_0_0_0"/>
<sequence length="49" mass="5757">MKIRRRVWKGSDVNDKISCWPREPGEDAKDNDEIRTSFQNIGVVRTPRV</sequence>